<keyword evidence="1" id="KW-0812">Transmembrane</keyword>
<proteinExistence type="predicted"/>
<feature type="transmembrane region" description="Helical" evidence="1">
    <location>
        <begin position="116"/>
        <end position="137"/>
    </location>
</feature>
<gene>
    <name evidence="2" type="ORF">ABIE19_002946</name>
</gene>
<accession>A0ABV2REH6</accession>
<comment type="caution">
    <text evidence="2">The sequence shown here is derived from an EMBL/GenBank/DDBJ whole genome shotgun (WGS) entry which is preliminary data.</text>
</comment>
<evidence type="ECO:0000313" key="3">
    <source>
        <dbReference type="Proteomes" id="UP001549313"/>
    </source>
</evidence>
<sequence>MSAFEFFFSFYGLLLGLSVAELVGGFARVLHERERIRFGWLTPALALFVAIDIVTFWNQAWVIFRGAPFNTFLLLVSLSIAATFYVAASVTFPRVSAEGAHERLDLDAHFWAHRRLVFGCILAANLIVAVMVVILGQMNPGFAKVASSVTLWTGVAIFVVGTATAAFAPWRRVATGALIVVLIYSLWGVAKSASALAAALAVGGWAPALTAG</sequence>
<reference evidence="2 3" key="1">
    <citation type="submission" date="2024-06" db="EMBL/GenBank/DDBJ databases">
        <title>Sorghum-associated microbial communities from plants grown in Nebraska, USA.</title>
        <authorList>
            <person name="Schachtman D."/>
        </authorList>
    </citation>
    <scope>NUCLEOTIDE SEQUENCE [LARGE SCALE GENOMIC DNA]</scope>
    <source>
        <strain evidence="2 3">2814</strain>
    </source>
</reference>
<keyword evidence="3" id="KW-1185">Reference proteome</keyword>
<feature type="transmembrane region" description="Helical" evidence="1">
    <location>
        <begin position="177"/>
        <end position="206"/>
    </location>
</feature>
<dbReference type="RefSeq" id="WP_354089958.1">
    <property type="nucleotide sequence ID" value="NZ_JBEPTF010000004.1"/>
</dbReference>
<organism evidence="2 3">
    <name type="scientific">Brevundimonas faecalis</name>
    <dbReference type="NCBI Taxonomy" id="947378"/>
    <lineage>
        <taxon>Bacteria</taxon>
        <taxon>Pseudomonadati</taxon>
        <taxon>Pseudomonadota</taxon>
        <taxon>Alphaproteobacteria</taxon>
        <taxon>Caulobacterales</taxon>
        <taxon>Caulobacteraceae</taxon>
        <taxon>Brevundimonas</taxon>
    </lineage>
</organism>
<dbReference type="EMBL" id="JBEPTF010000004">
    <property type="protein sequence ID" value="MET4684997.1"/>
    <property type="molecule type" value="Genomic_DNA"/>
</dbReference>
<evidence type="ECO:0000256" key="1">
    <source>
        <dbReference type="SAM" id="Phobius"/>
    </source>
</evidence>
<keyword evidence="1" id="KW-0472">Membrane</keyword>
<feature type="transmembrane region" description="Helical" evidence="1">
    <location>
        <begin position="38"/>
        <end position="60"/>
    </location>
</feature>
<feature type="transmembrane region" description="Helical" evidence="1">
    <location>
        <begin position="6"/>
        <end position="26"/>
    </location>
</feature>
<protein>
    <submittedName>
        <fullName evidence="2">Uncharacterized protein</fullName>
    </submittedName>
</protein>
<evidence type="ECO:0000313" key="2">
    <source>
        <dbReference type="EMBL" id="MET4684997.1"/>
    </source>
</evidence>
<feature type="transmembrane region" description="Helical" evidence="1">
    <location>
        <begin position="149"/>
        <end position="170"/>
    </location>
</feature>
<feature type="transmembrane region" description="Helical" evidence="1">
    <location>
        <begin position="72"/>
        <end position="95"/>
    </location>
</feature>
<keyword evidence="1" id="KW-1133">Transmembrane helix</keyword>
<dbReference type="Proteomes" id="UP001549313">
    <property type="component" value="Unassembled WGS sequence"/>
</dbReference>
<name>A0ABV2REH6_9CAUL</name>